<organism evidence="10 11">
    <name type="scientific">Cutaneotrichosporon cavernicola</name>
    <dbReference type="NCBI Taxonomy" id="279322"/>
    <lineage>
        <taxon>Eukaryota</taxon>
        <taxon>Fungi</taxon>
        <taxon>Dikarya</taxon>
        <taxon>Basidiomycota</taxon>
        <taxon>Agaricomycotina</taxon>
        <taxon>Tremellomycetes</taxon>
        <taxon>Trichosporonales</taxon>
        <taxon>Trichosporonaceae</taxon>
        <taxon>Cutaneotrichosporon</taxon>
    </lineage>
</organism>
<evidence type="ECO:0000259" key="9">
    <source>
        <dbReference type="Pfam" id="PF08546"/>
    </source>
</evidence>
<feature type="domain" description="Ketopantoate reductase C-terminal" evidence="9">
    <location>
        <begin position="271"/>
        <end position="407"/>
    </location>
</feature>
<accession>A0AA48QX42</accession>
<dbReference type="NCBIfam" id="TIGR00745">
    <property type="entry name" value="apbA_panE"/>
    <property type="match status" value="1"/>
</dbReference>
<comment type="similarity">
    <text evidence="1">Belongs to the ketopantoate reductase family.</text>
</comment>
<sequence>MLYVAVCCVDTYLQLGIGSVGTLIAHHLRLANPNAPISLVFRNAAAFSKKRFRKDGVDRPTLKVARIEGDTVVTEGFDVDVAMSGKVPALVEAAEQDGLDFVNAAGGPIDSLIVCTKTHSTASAIEGLHSRLNPSSVITLLQNGMGVYDELCAKFWPDPITRPNFVLGTTTHGITTAGETGSVSHMSPPGQGAIKWGVVPDPRKQTDFEAWLWGRPVRDMSSLTPPESPTLPLRASPDGTDTENLRTTLEALLSVTPLSPTLLPMPALYNELLIKLAVNAAINPLTAVLGGGYLNNGSLHRSAPGHRLVQQVTKETSQVLMAYMHSLNSPHPAPADTVRLFSYESLLHRVQAVVAATRENISSMANDVKNGRMTEIDYINGYLASLGHRLGVATPVNRMLVQQVKFKAEVGGLGGTVYPGVRQAVRAREEEALEVRRLSLEERRVSLQERAMLLKEERSAETKRSKREWKRTVRRNAAIARNLRAAEVEAAIRAGADPKEVLHASEASESGSERTSSGSKSSDEESRSSRR</sequence>
<evidence type="ECO:0000256" key="5">
    <source>
        <dbReference type="ARBA" id="ARBA00032024"/>
    </source>
</evidence>
<gene>
    <name evidence="10" type="primary">PAN5</name>
    <name evidence="10" type="ORF">CcaverHIS019_0506290</name>
</gene>
<dbReference type="SUPFAM" id="SSF48179">
    <property type="entry name" value="6-phosphogluconate dehydrogenase C-terminal domain-like"/>
    <property type="match status" value="1"/>
</dbReference>
<dbReference type="GO" id="GO:0015940">
    <property type="term" value="P:pantothenate biosynthetic process"/>
    <property type="evidence" value="ECO:0007669"/>
    <property type="project" value="InterPro"/>
</dbReference>
<dbReference type="InterPro" id="IPR013332">
    <property type="entry name" value="KPR_N"/>
</dbReference>
<dbReference type="InterPro" id="IPR050838">
    <property type="entry name" value="Ketopantoate_reductase"/>
</dbReference>
<dbReference type="AlphaFoldDB" id="A0AA48QX42"/>
<feature type="compositionally biased region" description="Basic and acidic residues" evidence="7">
    <location>
        <begin position="521"/>
        <end position="531"/>
    </location>
</feature>
<feature type="compositionally biased region" description="Low complexity" evidence="7">
    <location>
        <begin position="505"/>
        <end position="520"/>
    </location>
</feature>
<dbReference type="SUPFAM" id="SSF51735">
    <property type="entry name" value="NAD(P)-binding Rossmann-fold domains"/>
    <property type="match status" value="1"/>
</dbReference>
<keyword evidence="11" id="KW-1185">Reference proteome</keyword>
<dbReference type="PANTHER" id="PTHR43765:SF2">
    <property type="entry name" value="2-DEHYDROPANTOATE 2-REDUCTASE"/>
    <property type="match status" value="1"/>
</dbReference>
<dbReference type="EC" id="1.1.1.169" evidence="2"/>
<feature type="compositionally biased region" description="Low complexity" evidence="7">
    <location>
        <begin position="221"/>
        <end position="233"/>
    </location>
</feature>
<dbReference type="EMBL" id="AP028216">
    <property type="protein sequence ID" value="BEI93001.1"/>
    <property type="molecule type" value="Genomic_DNA"/>
</dbReference>
<dbReference type="Proteomes" id="UP001233271">
    <property type="component" value="Chromosome 5"/>
</dbReference>
<evidence type="ECO:0000256" key="4">
    <source>
        <dbReference type="ARBA" id="ARBA00023002"/>
    </source>
</evidence>
<dbReference type="GO" id="GO:0005739">
    <property type="term" value="C:mitochondrion"/>
    <property type="evidence" value="ECO:0007669"/>
    <property type="project" value="TreeGrafter"/>
</dbReference>
<feature type="coiled-coil region" evidence="6">
    <location>
        <begin position="430"/>
        <end position="457"/>
    </location>
</feature>
<dbReference type="Pfam" id="PF08546">
    <property type="entry name" value="ApbA_C"/>
    <property type="match status" value="1"/>
</dbReference>
<reference evidence="10" key="1">
    <citation type="journal article" date="2023" name="BMC Genomics">
        <title>Chromosome-level genome assemblies of Cutaneotrichosporon spp. (Trichosporonales, Basidiomycota) reveal imbalanced evolution between nucleotide sequences and chromosome synteny.</title>
        <authorList>
            <person name="Kobayashi Y."/>
            <person name="Kayamori A."/>
            <person name="Aoki K."/>
            <person name="Shiwa Y."/>
            <person name="Matsutani M."/>
            <person name="Fujita N."/>
            <person name="Sugita T."/>
            <person name="Iwasaki W."/>
            <person name="Tanaka N."/>
            <person name="Takashima M."/>
        </authorList>
    </citation>
    <scope>NUCLEOTIDE SEQUENCE</scope>
    <source>
        <strain evidence="10">HIS019</strain>
    </source>
</reference>
<feature type="domain" description="Ketopantoate reductase N-terminal" evidence="8">
    <location>
        <begin position="15"/>
        <end position="199"/>
    </location>
</feature>
<protein>
    <recommendedName>
        <fullName evidence="2">2-dehydropantoate 2-reductase</fullName>
        <ecNumber evidence="2">1.1.1.169</ecNumber>
    </recommendedName>
    <alternativeName>
        <fullName evidence="5">Ketopantoate reductase</fullName>
    </alternativeName>
</protein>
<dbReference type="RefSeq" id="XP_060458266.1">
    <property type="nucleotide sequence ID" value="XM_060601809.1"/>
</dbReference>
<dbReference type="Gene3D" id="3.40.50.720">
    <property type="entry name" value="NAD(P)-binding Rossmann-like Domain"/>
    <property type="match status" value="1"/>
</dbReference>
<feature type="region of interest" description="Disordered" evidence="7">
    <location>
        <begin position="494"/>
        <end position="531"/>
    </location>
</feature>
<dbReference type="InterPro" id="IPR013752">
    <property type="entry name" value="KPA_reductase"/>
</dbReference>
<dbReference type="InterPro" id="IPR003710">
    <property type="entry name" value="ApbA"/>
</dbReference>
<dbReference type="InterPro" id="IPR036291">
    <property type="entry name" value="NAD(P)-bd_dom_sf"/>
</dbReference>
<evidence type="ECO:0000256" key="1">
    <source>
        <dbReference type="ARBA" id="ARBA00007870"/>
    </source>
</evidence>
<evidence type="ECO:0000259" key="8">
    <source>
        <dbReference type="Pfam" id="PF02558"/>
    </source>
</evidence>
<dbReference type="GO" id="GO:0050661">
    <property type="term" value="F:NADP binding"/>
    <property type="evidence" value="ECO:0007669"/>
    <property type="project" value="TreeGrafter"/>
</dbReference>
<proteinExistence type="inferred from homology"/>
<keyword evidence="6" id="KW-0175">Coiled coil</keyword>
<dbReference type="KEGG" id="ccac:CcaHIS019_0506290"/>
<evidence type="ECO:0000256" key="6">
    <source>
        <dbReference type="SAM" id="Coils"/>
    </source>
</evidence>
<dbReference type="GeneID" id="85496871"/>
<evidence type="ECO:0000313" key="10">
    <source>
        <dbReference type="EMBL" id="BEI93001.1"/>
    </source>
</evidence>
<evidence type="ECO:0000256" key="7">
    <source>
        <dbReference type="SAM" id="MobiDB-lite"/>
    </source>
</evidence>
<evidence type="ECO:0000256" key="2">
    <source>
        <dbReference type="ARBA" id="ARBA00013014"/>
    </source>
</evidence>
<evidence type="ECO:0000313" key="11">
    <source>
        <dbReference type="Proteomes" id="UP001233271"/>
    </source>
</evidence>
<dbReference type="InterPro" id="IPR008927">
    <property type="entry name" value="6-PGluconate_DH-like_C_sf"/>
</dbReference>
<dbReference type="Gene3D" id="1.10.1040.10">
    <property type="entry name" value="N-(1-d-carboxylethyl)-l-norvaline Dehydrogenase, domain 2"/>
    <property type="match status" value="1"/>
</dbReference>
<evidence type="ECO:0000256" key="3">
    <source>
        <dbReference type="ARBA" id="ARBA00022857"/>
    </source>
</evidence>
<name>A0AA48QX42_9TREE</name>
<dbReference type="Pfam" id="PF02558">
    <property type="entry name" value="ApbA"/>
    <property type="match status" value="1"/>
</dbReference>
<feature type="region of interest" description="Disordered" evidence="7">
    <location>
        <begin position="219"/>
        <end position="239"/>
    </location>
</feature>
<dbReference type="PANTHER" id="PTHR43765">
    <property type="entry name" value="2-DEHYDROPANTOATE 2-REDUCTASE-RELATED"/>
    <property type="match status" value="1"/>
</dbReference>
<dbReference type="GO" id="GO:0008677">
    <property type="term" value="F:2-dehydropantoate 2-reductase activity"/>
    <property type="evidence" value="ECO:0007669"/>
    <property type="project" value="UniProtKB-EC"/>
</dbReference>
<dbReference type="InterPro" id="IPR013328">
    <property type="entry name" value="6PGD_dom2"/>
</dbReference>
<keyword evidence="3" id="KW-0521">NADP</keyword>
<keyword evidence="4" id="KW-0560">Oxidoreductase</keyword>